<evidence type="ECO:0000313" key="3">
    <source>
        <dbReference type="Proteomes" id="UP000198867"/>
    </source>
</evidence>
<evidence type="ECO:0000313" key="2">
    <source>
        <dbReference type="EMBL" id="SFN62933.1"/>
    </source>
</evidence>
<proteinExistence type="predicted"/>
<dbReference type="STRING" id="995034.SAMN05216219_1530"/>
<dbReference type="InterPro" id="IPR050490">
    <property type="entry name" value="Bact_solute-bd_prot1"/>
</dbReference>
<keyword evidence="3" id="KW-1185">Reference proteome</keyword>
<dbReference type="EMBL" id="FOVM01000003">
    <property type="protein sequence ID" value="SFN62933.1"/>
    <property type="molecule type" value="Genomic_DNA"/>
</dbReference>
<dbReference type="InterPro" id="IPR006059">
    <property type="entry name" value="SBP"/>
</dbReference>
<sequence length="420" mass="46062">MLQRKSLTRVGFALAGMLGVSAALSGCAADGSGPAEITFHMSKPEAIEFFRELTAQFNEEQSDVHVTLDTASNLSAGFLRGNPPDVGLLNYNMEMSRFMERGALSDLGDMEEASRIRPDVQDLVDQYSTYPGRTSVLPYSVAAASVIYNKDIFEENGLEVPETWDELIEVCNTLQDAGITPIYSTFSEPWTIAQGLFDYTAGGSLDLPDFFEQMNELGTEVGPESPVSFQKDFKEPVEKMVELSAYSNDNAESRTYGDGNVAFAKGEAAMLMQGPWALGEIAKTDDSLDLGTFPLPATNDPDDLKVRVNVDLALWVPEAGTDKEAARTFVSYLMQQDTMDEYNAAFLGFGTTTDAAPPTDERIIGMADYYQDGRFYLGPSQRVHLSIPTANYIQAMATGADIDRTLARLDADWARLAFRE</sequence>
<dbReference type="Gene3D" id="3.40.190.10">
    <property type="entry name" value="Periplasmic binding protein-like II"/>
    <property type="match status" value="2"/>
</dbReference>
<keyword evidence="1" id="KW-0732">Signal</keyword>
<organism evidence="2 3">
    <name type="scientific">Mycetocola miduiensis</name>
    <dbReference type="NCBI Taxonomy" id="995034"/>
    <lineage>
        <taxon>Bacteria</taxon>
        <taxon>Bacillati</taxon>
        <taxon>Actinomycetota</taxon>
        <taxon>Actinomycetes</taxon>
        <taxon>Micrococcales</taxon>
        <taxon>Microbacteriaceae</taxon>
        <taxon>Mycetocola</taxon>
    </lineage>
</organism>
<dbReference type="Proteomes" id="UP000198867">
    <property type="component" value="Unassembled WGS sequence"/>
</dbReference>
<evidence type="ECO:0000256" key="1">
    <source>
        <dbReference type="SAM" id="SignalP"/>
    </source>
</evidence>
<dbReference type="Pfam" id="PF01547">
    <property type="entry name" value="SBP_bac_1"/>
    <property type="match status" value="1"/>
</dbReference>
<dbReference type="AlphaFoldDB" id="A0A1I5AKH9"/>
<dbReference type="PANTHER" id="PTHR43649">
    <property type="entry name" value="ARABINOSE-BINDING PROTEIN-RELATED"/>
    <property type="match status" value="1"/>
</dbReference>
<dbReference type="PROSITE" id="PS51257">
    <property type="entry name" value="PROKAR_LIPOPROTEIN"/>
    <property type="match status" value="1"/>
</dbReference>
<protein>
    <submittedName>
        <fullName evidence="2">Carbohydrate ABC transporter substrate-binding protein, CUT1 family</fullName>
    </submittedName>
</protein>
<dbReference type="SUPFAM" id="SSF53850">
    <property type="entry name" value="Periplasmic binding protein-like II"/>
    <property type="match status" value="1"/>
</dbReference>
<gene>
    <name evidence="2" type="ORF">SAMN05216219_1530</name>
</gene>
<feature type="signal peptide" evidence="1">
    <location>
        <begin position="1"/>
        <end position="22"/>
    </location>
</feature>
<accession>A0A1I5AKH9</accession>
<reference evidence="3" key="1">
    <citation type="submission" date="2016-10" db="EMBL/GenBank/DDBJ databases">
        <authorList>
            <person name="Varghese N."/>
            <person name="Submissions S."/>
        </authorList>
    </citation>
    <scope>NUCLEOTIDE SEQUENCE [LARGE SCALE GENOMIC DNA]</scope>
    <source>
        <strain evidence="3">CGMCC 1.11101</strain>
    </source>
</reference>
<feature type="chain" id="PRO_5011464821" evidence="1">
    <location>
        <begin position="23"/>
        <end position="420"/>
    </location>
</feature>
<name>A0A1I5AKH9_9MICO</name>